<dbReference type="Proteomes" id="UP000800038">
    <property type="component" value="Unassembled WGS sequence"/>
</dbReference>
<keyword evidence="3" id="KW-1185">Reference proteome</keyword>
<proteinExistence type="predicted"/>
<accession>A0A6A5T360</accession>
<evidence type="ECO:0000256" key="1">
    <source>
        <dbReference type="SAM" id="SignalP"/>
    </source>
</evidence>
<organism evidence="2 3">
    <name type="scientific">Clathrospora elynae</name>
    <dbReference type="NCBI Taxonomy" id="706981"/>
    <lineage>
        <taxon>Eukaryota</taxon>
        <taxon>Fungi</taxon>
        <taxon>Dikarya</taxon>
        <taxon>Ascomycota</taxon>
        <taxon>Pezizomycotina</taxon>
        <taxon>Dothideomycetes</taxon>
        <taxon>Pleosporomycetidae</taxon>
        <taxon>Pleosporales</taxon>
        <taxon>Diademaceae</taxon>
        <taxon>Clathrospora</taxon>
    </lineage>
</organism>
<dbReference type="EMBL" id="ML976000">
    <property type="protein sequence ID" value="KAF1947033.1"/>
    <property type="molecule type" value="Genomic_DNA"/>
</dbReference>
<name>A0A6A5T360_9PLEO</name>
<keyword evidence="1" id="KW-0732">Signal</keyword>
<feature type="chain" id="PRO_5025625011" evidence="1">
    <location>
        <begin position="25"/>
        <end position="151"/>
    </location>
</feature>
<protein>
    <submittedName>
        <fullName evidence="2">Uncharacterized protein</fullName>
    </submittedName>
</protein>
<feature type="signal peptide" evidence="1">
    <location>
        <begin position="1"/>
        <end position="24"/>
    </location>
</feature>
<evidence type="ECO:0000313" key="2">
    <source>
        <dbReference type="EMBL" id="KAF1947033.1"/>
    </source>
</evidence>
<reference evidence="2" key="1">
    <citation type="journal article" date="2020" name="Stud. Mycol.">
        <title>101 Dothideomycetes genomes: a test case for predicting lifestyles and emergence of pathogens.</title>
        <authorList>
            <person name="Haridas S."/>
            <person name="Albert R."/>
            <person name="Binder M."/>
            <person name="Bloem J."/>
            <person name="Labutti K."/>
            <person name="Salamov A."/>
            <person name="Andreopoulos B."/>
            <person name="Baker S."/>
            <person name="Barry K."/>
            <person name="Bills G."/>
            <person name="Bluhm B."/>
            <person name="Cannon C."/>
            <person name="Castanera R."/>
            <person name="Culley D."/>
            <person name="Daum C."/>
            <person name="Ezra D."/>
            <person name="Gonzalez J."/>
            <person name="Henrissat B."/>
            <person name="Kuo A."/>
            <person name="Liang C."/>
            <person name="Lipzen A."/>
            <person name="Lutzoni F."/>
            <person name="Magnuson J."/>
            <person name="Mondo S."/>
            <person name="Nolan M."/>
            <person name="Ohm R."/>
            <person name="Pangilinan J."/>
            <person name="Park H.-J."/>
            <person name="Ramirez L."/>
            <person name="Alfaro M."/>
            <person name="Sun H."/>
            <person name="Tritt A."/>
            <person name="Yoshinaga Y."/>
            <person name="Zwiers L.-H."/>
            <person name="Turgeon B."/>
            <person name="Goodwin S."/>
            <person name="Spatafora J."/>
            <person name="Crous P."/>
            <person name="Grigoriev I."/>
        </authorList>
    </citation>
    <scope>NUCLEOTIDE SEQUENCE</scope>
    <source>
        <strain evidence="2">CBS 161.51</strain>
    </source>
</reference>
<dbReference type="AlphaFoldDB" id="A0A6A5T360"/>
<sequence length="151" mass="17284">MFFLMLFDTCASFLPLYTMPTVFCLPLLPSTSAFHSCLPLLPSTSAFDQQHLRFSQFCTKPIRNSPKQTEIFLSVTIISIIRLPSHQFLPLSLQCTRERRDVVGGIFCKTWTTKILKNMARRERRGKQRGCDPIAVLEPNMDKLKSDGDLQ</sequence>
<gene>
    <name evidence="2" type="ORF">EJ02DRAFT_171498</name>
</gene>
<evidence type="ECO:0000313" key="3">
    <source>
        <dbReference type="Proteomes" id="UP000800038"/>
    </source>
</evidence>